<reference evidence="1" key="1">
    <citation type="submission" date="2019-12" db="EMBL/GenBank/DDBJ databases">
        <title>Genome sequencing and annotation of Brassica cretica.</title>
        <authorList>
            <person name="Studholme D.J."/>
            <person name="Sarris P.F."/>
        </authorList>
    </citation>
    <scope>NUCLEOTIDE SEQUENCE</scope>
    <source>
        <strain evidence="2">PFS-001/15</strain>
        <strain evidence="1">PFS-102/07</strain>
        <tissue evidence="1">Leaf</tissue>
    </source>
</reference>
<dbReference type="AlphaFoldDB" id="A0A8S9FG37"/>
<evidence type="ECO:0000313" key="2">
    <source>
        <dbReference type="EMBL" id="KAF2551681.1"/>
    </source>
</evidence>
<gene>
    <name evidence="2" type="ORF">F2Q68_00035016</name>
    <name evidence="1" type="ORF">F2Q70_00030559</name>
</gene>
<dbReference type="EMBL" id="QGKY02002305">
    <property type="protein sequence ID" value="KAF2531098.1"/>
    <property type="molecule type" value="Genomic_DNA"/>
</dbReference>
<dbReference type="EMBL" id="QGKW02001988">
    <property type="protein sequence ID" value="KAF2551681.1"/>
    <property type="molecule type" value="Genomic_DNA"/>
</dbReference>
<dbReference type="Proteomes" id="UP000712281">
    <property type="component" value="Unassembled WGS sequence"/>
</dbReference>
<name>A0A8S9FG37_BRACR</name>
<organism evidence="1">
    <name type="scientific">Brassica cretica</name>
    <name type="common">Mustard</name>
    <dbReference type="NCBI Taxonomy" id="69181"/>
    <lineage>
        <taxon>Eukaryota</taxon>
        <taxon>Viridiplantae</taxon>
        <taxon>Streptophyta</taxon>
        <taxon>Embryophyta</taxon>
        <taxon>Tracheophyta</taxon>
        <taxon>Spermatophyta</taxon>
        <taxon>Magnoliopsida</taxon>
        <taxon>eudicotyledons</taxon>
        <taxon>Gunneridae</taxon>
        <taxon>Pentapetalae</taxon>
        <taxon>rosids</taxon>
        <taxon>malvids</taxon>
        <taxon>Brassicales</taxon>
        <taxon>Brassicaceae</taxon>
        <taxon>Brassiceae</taxon>
        <taxon>Brassica</taxon>
    </lineage>
</organism>
<protein>
    <submittedName>
        <fullName evidence="1">Uncharacterized protein</fullName>
    </submittedName>
</protein>
<sequence>MGLKGYLGEDSTHGVKEFKEAGDNFTLGIGSATMGNGGYDTTLDLSEVWDRPQGSDCNDRTATNLAQLLN</sequence>
<comment type="caution">
    <text evidence="1">The sequence shown here is derived from an EMBL/GenBank/DDBJ whole genome shotgun (WGS) entry which is preliminary data.</text>
</comment>
<accession>A0A8S9FG37</accession>
<proteinExistence type="predicted"/>
<evidence type="ECO:0000313" key="1">
    <source>
        <dbReference type="EMBL" id="KAF2531098.1"/>
    </source>
</evidence>